<keyword evidence="3" id="KW-1185">Reference proteome</keyword>
<evidence type="ECO:0000259" key="1">
    <source>
        <dbReference type="Pfam" id="PF06985"/>
    </source>
</evidence>
<name>A0A177CLT4_9PLEO</name>
<dbReference type="InterPro" id="IPR052895">
    <property type="entry name" value="HetReg/Transcr_Mod"/>
</dbReference>
<dbReference type="Pfam" id="PF06985">
    <property type="entry name" value="HET"/>
    <property type="match status" value="1"/>
</dbReference>
<organism evidence="2 3">
    <name type="scientific">Paraphaeosphaeria sporulosa</name>
    <dbReference type="NCBI Taxonomy" id="1460663"/>
    <lineage>
        <taxon>Eukaryota</taxon>
        <taxon>Fungi</taxon>
        <taxon>Dikarya</taxon>
        <taxon>Ascomycota</taxon>
        <taxon>Pezizomycotina</taxon>
        <taxon>Dothideomycetes</taxon>
        <taxon>Pleosporomycetidae</taxon>
        <taxon>Pleosporales</taxon>
        <taxon>Massarineae</taxon>
        <taxon>Didymosphaeriaceae</taxon>
        <taxon>Paraphaeosphaeria</taxon>
    </lineage>
</organism>
<protein>
    <submittedName>
        <fullName evidence="2">HET-domain-containing protein</fullName>
    </submittedName>
</protein>
<sequence length="133" mass="15289">MEQVPRYQEFRHEPLPDSTSHIRLLEILEGEPGRSVVCQLLAWPIETAPSYYAISYTWGEPRPTSLIIVNGRYTEVGINCEYVMRQAYNSGASKYFWIDALCIDQASRKEKTHQVAMMGRLYERATHVFACVG</sequence>
<dbReference type="PANTHER" id="PTHR24148">
    <property type="entry name" value="ANKYRIN REPEAT DOMAIN-CONTAINING PROTEIN 39 HOMOLOG-RELATED"/>
    <property type="match status" value="1"/>
</dbReference>
<proteinExistence type="predicted"/>
<dbReference type="InParanoid" id="A0A177CLT4"/>
<dbReference type="Proteomes" id="UP000077069">
    <property type="component" value="Unassembled WGS sequence"/>
</dbReference>
<accession>A0A177CLT4</accession>
<dbReference type="AlphaFoldDB" id="A0A177CLT4"/>
<dbReference type="STRING" id="1460663.A0A177CLT4"/>
<dbReference type="InterPro" id="IPR010730">
    <property type="entry name" value="HET"/>
</dbReference>
<evidence type="ECO:0000313" key="2">
    <source>
        <dbReference type="EMBL" id="OAG08495.1"/>
    </source>
</evidence>
<evidence type="ECO:0000313" key="3">
    <source>
        <dbReference type="Proteomes" id="UP000077069"/>
    </source>
</evidence>
<gene>
    <name evidence="2" type="ORF">CC84DRAFT_1087293</name>
</gene>
<dbReference type="EMBL" id="KV441550">
    <property type="protein sequence ID" value="OAG08495.1"/>
    <property type="molecule type" value="Genomic_DNA"/>
</dbReference>
<dbReference type="OrthoDB" id="3773119at2759"/>
<reference evidence="2 3" key="1">
    <citation type="submission" date="2016-05" db="EMBL/GenBank/DDBJ databases">
        <title>Comparative analysis of secretome profiles of manganese(II)-oxidizing ascomycete fungi.</title>
        <authorList>
            <consortium name="DOE Joint Genome Institute"/>
            <person name="Zeiner C.A."/>
            <person name="Purvine S.O."/>
            <person name="Zink E.M."/>
            <person name="Wu S."/>
            <person name="Pasa-Tolic L."/>
            <person name="Chaput D.L."/>
            <person name="Haridas S."/>
            <person name="Grigoriev I.V."/>
            <person name="Santelli C.M."/>
            <person name="Hansel C.M."/>
        </authorList>
    </citation>
    <scope>NUCLEOTIDE SEQUENCE [LARGE SCALE GENOMIC DNA]</scope>
    <source>
        <strain evidence="2 3">AP3s5-JAC2a</strain>
    </source>
</reference>
<dbReference type="GeneID" id="28757680"/>
<dbReference type="RefSeq" id="XP_018038860.1">
    <property type="nucleotide sequence ID" value="XM_018174194.1"/>
</dbReference>
<feature type="domain" description="Heterokaryon incompatibility" evidence="1">
    <location>
        <begin position="51"/>
        <end position="132"/>
    </location>
</feature>
<dbReference type="PANTHER" id="PTHR24148:SF73">
    <property type="entry name" value="HET DOMAIN PROTEIN (AFU_ORTHOLOGUE AFUA_8G01020)"/>
    <property type="match status" value="1"/>
</dbReference>
<feature type="non-terminal residue" evidence="2">
    <location>
        <position position="133"/>
    </location>
</feature>